<name>A0A026W110_OOCBI</name>
<organism evidence="2 3">
    <name type="scientific">Ooceraea biroi</name>
    <name type="common">Clonal raider ant</name>
    <name type="synonym">Cerapachys biroi</name>
    <dbReference type="NCBI Taxonomy" id="2015173"/>
    <lineage>
        <taxon>Eukaryota</taxon>
        <taxon>Metazoa</taxon>
        <taxon>Ecdysozoa</taxon>
        <taxon>Arthropoda</taxon>
        <taxon>Hexapoda</taxon>
        <taxon>Insecta</taxon>
        <taxon>Pterygota</taxon>
        <taxon>Neoptera</taxon>
        <taxon>Endopterygota</taxon>
        <taxon>Hymenoptera</taxon>
        <taxon>Apocrita</taxon>
        <taxon>Aculeata</taxon>
        <taxon>Formicoidea</taxon>
        <taxon>Formicidae</taxon>
        <taxon>Dorylinae</taxon>
        <taxon>Ooceraea</taxon>
    </lineage>
</organism>
<sequence length="656" mass="70713">MRRFDHDDHVARQGPPPFRVLADTAYLSPAIPAPPPPRAPEPYKLAPSTTSFGRAHRRSSFVILAESRPASPEPTNASPTLPTGRVSPFRGRGFKGPPPHSMSRPQSPEVTGEGRRRRLERRVSVSQQNSPRRSLIPQPTYRQRSVSLTKANERLSSPKIGRRVDSKTRLNVSGSRGRLNAADSKSRNRTPTRRQPTTRASTRLSPIQGTPTKPEKTNVRGERAKDSLRTSPTKTPRTTPRKNVVIANQKDNHQDRSPSKERSVSSSKIPLKKNKANGVSLASSNSGRFISMPEQNSEKPRRAILATKNENGQSSQSIQNGRSPDPDSRENGVDGSSGKVDEVHLMDLLKQTSHASGTSSERLVNTTTTTAVQPLHIDANTLLVERNETVAAGNQQRERHDGTSSKSSISPTPKDESSAVVSSAQNAGQKSTPLEHQTAKSSNPENDKKDSPVGAEGGTREHSKTSSFGQAARNVVRMNGESSVRFAVNQSSANLRVGRNGGKVVAGDREVPASDKMPMMTENKSEMARTTMAEDETRTNAEAMTNNRMANNATTMTIKSNSPASSAIGAVNASVNASGMHVRNANRGSDASLKSSTGVSTDSIESVRSTDTGVSVNTVRGVSSPREKTGVHVVKRQEIETLSGNIVHIEQNGEPA</sequence>
<feature type="compositionally biased region" description="Low complexity" evidence="1">
    <location>
        <begin position="193"/>
        <end position="203"/>
    </location>
</feature>
<dbReference type="OMA" id="EKTGVHM"/>
<dbReference type="EMBL" id="KK107499">
    <property type="protein sequence ID" value="EZA49760.1"/>
    <property type="molecule type" value="Genomic_DNA"/>
</dbReference>
<protein>
    <submittedName>
        <fullName evidence="2">Uncharacterized protein</fullName>
    </submittedName>
</protein>
<proteinExistence type="predicted"/>
<feature type="region of interest" description="Disordered" evidence="1">
    <location>
        <begin position="391"/>
        <end position="472"/>
    </location>
</feature>
<feature type="compositionally biased region" description="Pro residues" evidence="1">
    <location>
        <begin position="31"/>
        <end position="40"/>
    </location>
</feature>
<dbReference type="OrthoDB" id="361532at2759"/>
<feature type="compositionally biased region" description="Polar residues" evidence="1">
    <location>
        <begin position="140"/>
        <end position="150"/>
    </location>
</feature>
<feature type="compositionally biased region" description="Polar residues" evidence="1">
    <location>
        <begin position="586"/>
        <end position="609"/>
    </location>
</feature>
<dbReference type="AlphaFoldDB" id="A0A026W110"/>
<keyword evidence="3" id="KW-1185">Reference proteome</keyword>
<feature type="compositionally biased region" description="Polar residues" evidence="1">
    <location>
        <begin position="419"/>
        <end position="444"/>
    </location>
</feature>
<evidence type="ECO:0000313" key="2">
    <source>
        <dbReference type="EMBL" id="EZA49760.1"/>
    </source>
</evidence>
<dbReference type="Proteomes" id="UP000053097">
    <property type="component" value="Unassembled WGS sequence"/>
</dbReference>
<feature type="compositionally biased region" description="Basic and acidic residues" evidence="1">
    <location>
        <begin position="250"/>
        <end position="263"/>
    </location>
</feature>
<accession>A0A026W110</accession>
<feature type="compositionally biased region" description="Low complexity" evidence="1">
    <location>
        <begin position="229"/>
        <end position="242"/>
    </location>
</feature>
<feature type="compositionally biased region" description="Basic and acidic residues" evidence="1">
    <location>
        <begin position="213"/>
        <end position="228"/>
    </location>
</feature>
<feature type="compositionally biased region" description="Basic and acidic residues" evidence="1">
    <location>
        <begin position="1"/>
        <end position="11"/>
    </location>
</feature>
<feature type="compositionally biased region" description="Polar residues" evidence="1">
    <location>
        <begin position="308"/>
        <end position="322"/>
    </location>
</feature>
<feature type="region of interest" description="Disordered" evidence="1">
    <location>
        <begin position="1"/>
        <end position="338"/>
    </location>
</feature>
<feature type="region of interest" description="Disordered" evidence="1">
    <location>
        <begin position="584"/>
        <end position="609"/>
    </location>
</feature>
<gene>
    <name evidence="2" type="ORF">X777_11632</name>
</gene>
<evidence type="ECO:0000256" key="1">
    <source>
        <dbReference type="SAM" id="MobiDB-lite"/>
    </source>
</evidence>
<reference evidence="2 3" key="1">
    <citation type="journal article" date="2014" name="Curr. Biol.">
        <title>The genome of the clonal raider ant Cerapachys biroi.</title>
        <authorList>
            <person name="Oxley P.R."/>
            <person name="Ji L."/>
            <person name="Fetter-Pruneda I."/>
            <person name="McKenzie S.K."/>
            <person name="Li C."/>
            <person name="Hu H."/>
            <person name="Zhang G."/>
            <person name="Kronauer D.J."/>
        </authorList>
    </citation>
    <scope>NUCLEOTIDE SEQUENCE [LARGE SCALE GENOMIC DNA]</scope>
</reference>
<evidence type="ECO:0000313" key="3">
    <source>
        <dbReference type="Proteomes" id="UP000053097"/>
    </source>
</evidence>